<dbReference type="GO" id="GO:0005975">
    <property type="term" value="P:carbohydrate metabolic process"/>
    <property type="evidence" value="ECO:0007669"/>
    <property type="project" value="InterPro"/>
</dbReference>
<organism evidence="3 4">
    <name type="scientific">Cyclonatronum proteinivorum</name>
    <dbReference type="NCBI Taxonomy" id="1457365"/>
    <lineage>
        <taxon>Bacteria</taxon>
        <taxon>Pseudomonadati</taxon>
        <taxon>Balneolota</taxon>
        <taxon>Balneolia</taxon>
        <taxon>Balneolales</taxon>
        <taxon>Cyclonatronaceae</taxon>
        <taxon>Cyclonatronum</taxon>
    </lineage>
</organism>
<evidence type="ECO:0000256" key="1">
    <source>
        <dbReference type="SAM" id="SignalP"/>
    </source>
</evidence>
<feature type="domain" description="Glycosyl hydrolase family 13 catalytic" evidence="2">
    <location>
        <begin position="48"/>
        <end position="365"/>
    </location>
</feature>
<dbReference type="KEGG" id="cprv:CYPRO_1594"/>
<accession>A0A345UK43</accession>
<dbReference type="SUPFAM" id="SSF51011">
    <property type="entry name" value="Glycosyl hydrolase domain"/>
    <property type="match status" value="1"/>
</dbReference>
<dbReference type="Gene3D" id="2.60.40.1180">
    <property type="entry name" value="Golgi alpha-mannosidase II"/>
    <property type="match status" value="1"/>
</dbReference>
<dbReference type="SUPFAM" id="SSF51445">
    <property type="entry name" value="(Trans)glycosidases"/>
    <property type="match status" value="1"/>
</dbReference>
<name>A0A345UK43_9BACT</name>
<dbReference type="PANTHER" id="PTHR47786">
    <property type="entry name" value="ALPHA-1,4-GLUCAN:MALTOSE-1-PHOSPHATE MALTOSYLTRANSFERASE"/>
    <property type="match status" value="1"/>
</dbReference>
<dbReference type="Proteomes" id="UP000254808">
    <property type="component" value="Chromosome"/>
</dbReference>
<feature type="signal peptide" evidence="1">
    <location>
        <begin position="1"/>
        <end position="23"/>
    </location>
</feature>
<gene>
    <name evidence="3" type="ORF">CYPRO_1594</name>
</gene>
<evidence type="ECO:0000313" key="4">
    <source>
        <dbReference type="Proteomes" id="UP000254808"/>
    </source>
</evidence>
<dbReference type="SMART" id="SM00642">
    <property type="entry name" value="Aamy"/>
    <property type="match status" value="1"/>
</dbReference>
<dbReference type="PANTHER" id="PTHR47786:SF2">
    <property type="entry name" value="GLYCOSYL HYDROLASE FAMILY 13 CATALYTIC DOMAIN-CONTAINING PROTEIN"/>
    <property type="match status" value="1"/>
</dbReference>
<dbReference type="CDD" id="cd11313">
    <property type="entry name" value="AmyAc_arch_bac_AmyA"/>
    <property type="match status" value="1"/>
</dbReference>
<dbReference type="AlphaFoldDB" id="A0A345UK43"/>
<dbReference type="InterPro" id="IPR032091">
    <property type="entry name" value="Malt_amylase-like_C"/>
</dbReference>
<keyword evidence="1" id="KW-0732">Signal</keyword>
<dbReference type="PROSITE" id="PS51257">
    <property type="entry name" value="PROKAR_LIPOPROTEIN"/>
    <property type="match status" value="1"/>
</dbReference>
<dbReference type="InterPro" id="IPR017853">
    <property type="entry name" value="GH"/>
</dbReference>
<dbReference type="InterPro" id="IPR013780">
    <property type="entry name" value="Glyco_hydro_b"/>
</dbReference>
<keyword evidence="4" id="KW-1185">Reference proteome</keyword>
<dbReference type="Pfam" id="PF00128">
    <property type="entry name" value="Alpha-amylase"/>
    <property type="match status" value="1"/>
</dbReference>
<dbReference type="Pfam" id="PF16657">
    <property type="entry name" value="Malt_amylase_C"/>
    <property type="match status" value="1"/>
</dbReference>
<dbReference type="EMBL" id="CP027806">
    <property type="protein sequence ID" value="AXJ00845.1"/>
    <property type="molecule type" value="Genomic_DNA"/>
</dbReference>
<sequence length="455" mass="52871">MIQNKLIYLSIFVLAFTVFSACGSDESETAPVPQFSPVEWSRNATIYEVNVRQFSEEGTFQKVEEHLPRLRDLGIDIIWLMPIHPIGEVERKGTLGSYYSVKDYFDVNPEFGTKDDFRSLVETAHELGLKVILDWVANHTAWDNPLTETNPDFFARDEEGNFMPPYDTDWSDVIQLDFDNPEVHDYMISALRYWVEEFNIDGYRADVAYLVPSEFWFRARQELDSIKPVFMLAEAHHPELHPAFDMGYWWEMHHLWNRIAAGEGELSEIDALIADFRRDFPEDTYMMNFITNHDENSWAGTEFDRLGDGVETFAVMMSLMEGMPLIYNGQETGFDHMLEFFEKDPIVWDFDSPFTEFYTTLFQLKRQHPALQNGTAGGPMERISTTQDEAIYAFSRSRDDAHVVVVLNFSDQEQLFEITGPIPGQSYTELFGQEDSMVTFLNLQPWEYRVFVSSN</sequence>
<protein>
    <submittedName>
        <fullName evidence="3">Maltogenic amylase</fullName>
    </submittedName>
</protein>
<dbReference type="OrthoDB" id="9805159at2"/>
<dbReference type="Gene3D" id="3.20.20.80">
    <property type="entry name" value="Glycosidases"/>
    <property type="match status" value="1"/>
</dbReference>
<reference evidence="3 4" key="1">
    <citation type="submission" date="2018-03" db="EMBL/GenBank/DDBJ databases">
        <title>Phenotypic and genomic properties of Cyclonatronum proteinivorum gen. nov., sp. nov., a haloalkaliphilic bacteroidete from soda lakes possessing Na+-translocating rhodopsin.</title>
        <authorList>
            <person name="Toshchakov S.V."/>
            <person name="Korzhenkov A."/>
            <person name="Samarov N.I."/>
            <person name="Kublanov I.V."/>
            <person name="Muntyan M.S."/>
            <person name="Sorokin D.Y."/>
        </authorList>
    </citation>
    <scope>NUCLEOTIDE SEQUENCE [LARGE SCALE GENOMIC DNA]</scope>
    <source>
        <strain evidence="3 4">Omega</strain>
    </source>
</reference>
<dbReference type="InterPro" id="IPR006047">
    <property type="entry name" value="GH13_cat_dom"/>
</dbReference>
<feature type="chain" id="PRO_5016856156" evidence="1">
    <location>
        <begin position="24"/>
        <end position="455"/>
    </location>
</feature>
<evidence type="ECO:0000313" key="3">
    <source>
        <dbReference type="EMBL" id="AXJ00845.1"/>
    </source>
</evidence>
<proteinExistence type="predicted"/>
<evidence type="ECO:0000259" key="2">
    <source>
        <dbReference type="SMART" id="SM00642"/>
    </source>
</evidence>
<dbReference type="RefSeq" id="WP_114984100.1">
    <property type="nucleotide sequence ID" value="NZ_CP027806.1"/>
</dbReference>